<reference evidence="1 2" key="1">
    <citation type="submission" date="2016-11" db="EMBL/GenBank/DDBJ databases">
        <title>Trade-off between light-utilization and light-protection in marine flavobacteria.</title>
        <authorList>
            <person name="Kumagai Y."/>
        </authorList>
    </citation>
    <scope>NUCLEOTIDE SEQUENCE [LARGE SCALE GENOMIC DNA]</scope>
    <source>
        <strain evidence="1 2">JCM 13191</strain>
    </source>
</reference>
<protein>
    <submittedName>
        <fullName evidence="1">Uncharacterized protein</fullName>
    </submittedName>
</protein>
<name>A0A1W6MHS6_9FLAO</name>
<accession>A0A1W6MHS6</accession>
<dbReference type="RefSeq" id="WP_085765920.1">
    <property type="nucleotide sequence ID" value="NZ_CP019344.1"/>
</dbReference>
<organism evidence="1 2">
    <name type="scientific">Nonlabens spongiae</name>
    <dbReference type="NCBI Taxonomy" id="331648"/>
    <lineage>
        <taxon>Bacteria</taxon>
        <taxon>Pseudomonadati</taxon>
        <taxon>Bacteroidota</taxon>
        <taxon>Flavobacteriia</taxon>
        <taxon>Flavobacteriales</taxon>
        <taxon>Flavobacteriaceae</taxon>
        <taxon>Nonlabens</taxon>
    </lineage>
</organism>
<proteinExistence type="predicted"/>
<dbReference type="AlphaFoldDB" id="A0A1W6MHS6"/>
<sequence>MGLDLKVVLNNPFDLHDPVALVRKLEKNLKLDISFFGKGYLRVDKLSKLFFDSWNFELGYHSKKTSTRLLPFNEFKIPKGYGFHSITTDVITKANFDFTYLGWILEMQNSVWNADILLFNNLLESSLYFPCRWVHFEDAANAHFEWFDLELFIPYLKMIHQFGQVCQTNRIWFFHDNSDYYHKFEEMRDYELWKDFDTYMLCHSKGKVKCLNSFLVSSEVKLSDLSNEAEVFYLDIDRELDSIDLIKEIQGFSDHYLEFLRTYKSYS</sequence>
<dbReference type="EMBL" id="CP019344">
    <property type="protein sequence ID" value="ARN77117.1"/>
    <property type="molecule type" value="Genomic_DNA"/>
</dbReference>
<evidence type="ECO:0000313" key="1">
    <source>
        <dbReference type="EMBL" id="ARN77117.1"/>
    </source>
</evidence>
<dbReference type="Proteomes" id="UP000193431">
    <property type="component" value="Chromosome"/>
</dbReference>
<keyword evidence="2" id="KW-1185">Reference proteome</keyword>
<evidence type="ECO:0000313" key="2">
    <source>
        <dbReference type="Proteomes" id="UP000193431"/>
    </source>
</evidence>
<gene>
    <name evidence="1" type="ORF">BST97_03415</name>
</gene>